<evidence type="ECO:0000256" key="1">
    <source>
        <dbReference type="ARBA" id="ARBA00022617"/>
    </source>
</evidence>
<dbReference type="InterPro" id="IPR013427">
    <property type="entry name" value="Haem-bd_dom_put"/>
</dbReference>
<keyword evidence="8" id="KW-1185">Reference proteome</keyword>
<evidence type="ECO:0000256" key="4">
    <source>
        <dbReference type="PROSITE-ProRule" id="PRU00433"/>
    </source>
</evidence>
<dbReference type="PANTHER" id="PTHR33546">
    <property type="entry name" value="LARGE, MULTIFUNCTIONAL SECRETED PROTEIN-RELATED"/>
    <property type="match status" value="1"/>
</dbReference>
<dbReference type="InterPro" id="IPR009056">
    <property type="entry name" value="Cyt_c-like_dom"/>
</dbReference>
<dbReference type="InterPro" id="IPR011042">
    <property type="entry name" value="6-blade_b-propeller_TolB-like"/>
</dbReference>
<dbReference type="Proteomes" id="UP000318081">
    <property type="component" value="Chromosome"/>
</dbReference>
<dbReference type="SUPFAM" id="SSF50952">
    <property type="entry name" value="Soluble quinoprotein glucose dehydrogenase"/>
    <property type="match status" value="1"/>
</dbReference>
<accession>A0ABX5XRW9</accession>
<dbReference type="PROSITE" id="PS51007">
    <property type="entry name" value="CYTC"/>
    <property type="match status" value="1"/>
</dbReference>
<dbReference type="EMBL" id="CP036432">
    <property type="protein sequence ID" value="QDV84750.1"/>
    <property type="molecule type" value="Genomic_DNA"/>
</dbReference>
<organism evidence="7 8">
    <name type="scientific">Stieleria magnilauensis</name>
    <dbReference type="NCBI Taxonomy" id="2527963"/>
    <lineage>
        <taxon>Bacteria</taxon>
        <taxon>Pseudomonadati</taxon>
        <taxon>Planctomycetota</taxon>
        <taxon>Planctomycetia</taxon>
        <taxon>Pirellulales</taxon>
        <taxon>Pirellulaceae</taxon>
        <taxon>Stieleria</taxon>
    </lineage>
</organism>
<proteinExistence type="predicted"/>
<keyword evidence="3 4" id="KW-0408">Iron</keyword>
<feature type="domain" description="Cytochrome c" evidence="6">
    <location>
        <begin position="966"/>
        <end position="1101"/>
    </location>
</feature>
<evidence type="ECO:0000256" key="3">
    <source>
        <dbReference type="ARBA" id="ARBA00023004"/>
    </source>
</evidence>
<name>A0ABX5XRW9_9BACT</name>
<evidence type="ECO:0000313" key="8">
    <source>
        <dbReference type="Proteomes" id="UP000318081"/>
    </source>
</evidence>
<dbReference type="SUPFAM" id="SSF46626">
    <property type="entry name" value="Cytochrome c"/>
    <property type="match status" value="1"/>
</dbReference>
<dbReference type="InterPro" id="IPR029062">
    <property type="entry name" value="Class_I_gatase-like"/>
</dbReference>
<dbReference type="InterPro" id="IPR029010">
    <property type="entry name" value="ThuA-like"/>
</dbReference>
<dbReference type="Gene3D" id="2.60.120.200">
    <property type="match status" value="1"/>
</dbReference>
<protein>
    <submittedName>
        <fullName evidence="7">Trehalose utilization</fullName>
    </submittedName>
</protein>
<evidence type="ECO:0000256" key="2">
    <source>
        <dbReference type="ARBA" id="ARBA00022723"/>
    </source>
</evidence>
<feature type="signal peptide" evidence="5">
    <location>
        <begin position="1"/>
        <end position="21"/>
    </location>
</feature>
<dbReference type="InterPro" id="IPR055557">
    <property type="entry name" value="DUF7133"/>
</dbReference>
<dbReference type="Gene3D" id="2.120.10.30">
    <property type="entry name" value="TolB, C-terminal domain"/>
    <property type="match status" value="1"/>
</dbReference>
<feature type="chain" id="PRO_5045855198" evidence="5">
    <location>
        <begin position="22"/>
        <end position="1364"/>
    </location>
</feature>
<dbReference type="Gene3D" id="1.10.760.10">
    <property type="entry name" value="Cytochrome c-like domain"/>
    <property type="match status" value="1"/>
</dbReference>
<keyword evidence="5" id="KW-0732">Signal</keyword>
<evidence type="ECO:0000259" key="6">
    <source>
        <dbReference type="PROSITE" id="PS51007"/>
    </source>
</evidence>
<dbReference type="InterPro" id="IPR036909">
    <property type="entry name" value="Cyt_c-like_dom_sf"/>
</dbReference>
<sequence length="1364" mass="149357">MRIVRTLSLLGLTLIAGLSPAKNPPVPAIPELSGLVLHLDAGELAKSQRPGPVNTWQNLAAGVHDFSQTTEDHQPTLVEVAESHVVRFDGSHLRSAGNDLTSKSLTVFTVVAAHANPGEFRGWLSSNAPGGRDYETGFNLDLGPGPTRKLDVINAEGRGFGGFRDLSEGSRAFGTLHQVTLHVDATSETVSLRVDGKDTGRRAYQPSEISLVEMTLGARFHTNGPGKLQVHGQLPCDIAEVLVYERTLTDEETGAVERYLAAKHANLAEELPGALKLDQDSVELVKVENPPVIQMLVPGFEVHEIPVELTNVNNVRFRDDGKLFTLGYNGDVHLLSDSDGDGLEDRAELFWKNEGSLRGPIGMLVTPTDYPHGQGIFTPSKGKVSLIVDTDGDDRADEEMVVATGWDEIPQNVDATGIAMGSDGSLYFGLGTANYANAYLIDDQGVAKYDLQSDRGTVQRVSPDFKTRETVCTGIRFPIAFAFNRHGDLFCAEQEGATWLPNGNPFDELLHIVPDRHYGFPPRHPRHNPDVIDEPSVFDYAPQHQSTCGMVFNGDGVSAARFGPSGWAENAIVCGESRGKLWRTQLAKTQSGYVATTQLLACLQMLTIDACVAPNGDLVVACHSGPPDWGTGPTGKGKLFRIRMTDPDIARPLQAWANSSREIQIAFDRPLDAAMLQNIADQIAIQYGPFVRAGDQFETLAPPYAVVQRQLATPRRNLAIRGMALSADRRNVLLQTDPMLANSHYAVSIPYQPLENQSTEGSIEQLQSIDLDLTLGGVEATFARHADDGADAVRWTGWLPHVNWQVSDEFTRESAIHDHLRLLLPDGGEMTLKTRLDVTDLLRPKVQPGSTLDYQWPEEIVTLTASSSQPMSLEIADRQLAATRGDDGRFTARVEIAPESADSVSLTLRARVAANSTPDWSLAASTNEDSRLRALPLRRFSLPWTSKSGSDTEPVESKNIAEIEGGNWGRGRRVFHSDAAGCFKCHAIHGGGPNIGPDLTNLVHRDYASVERDIKHPSFAINPDYLGNTVLTTDGRVLTGTLQTQQGHLILGDADGKTTRLTRAEIDTIKPADVSVMPKGLDEKLTPDQFRDLMTFLLTPPPHMPLDSPLEAPPVRTQAEVAAVLAGSQPLPSPLDPIHIVLVAGKKDHGPGEHDYPAWQIQWGQLLAAAEAVHVDAAWDFPDDKQLATADVLVFFQKGDWNDQRQSKMDQFFERGGGAVYIHWAVNGNDRAGEFARRIGLASKGGSIGYRHGPLALNVHNTDHPIMRNIEPLQLYDESYWRLTGQPQDVTLFATSIEDGEARPQMWSYERSAGRVFVSIPGHYSWTFDDPIFRTILMRAMAWTARQPIDRFNELIPLGARMSK</sequence>
<evidence type="ECO:0000256" key="5">
    <source>
        <dbReference type="SAM" id="SignalP"/>
    </source>
</evidence>
<reference evidence="7 8" key="1">
    <citation type="submission" date="2019-02" db="EMBL/GenBank/DDBJ databases">
        <title>Deep-cultivation of Planctomycetes and their phenomic and genomic characterization uncovers novel biology.</title>
        <authorList>
            <person name="Wiegand S."/>
            <person name="Jogler M."/>
            <person name="Boedeker C."/>
            <person name="Pinto D."/>
            <person name="Vollmers J."/>
            <person name="Rivas-Marin E."/>
            <person name="Kohn T."/>
            <person name="Peeters S.H."/>
            <person name="Heuer A."/>
            <person name="Rast P."/>
            <person name="Oberbeckmann S."/>
            <person name="Bunk B."/>
            <person name="Jeske O."/>
            <person name="Meyerdierks A."/>
            <person name="Storesund J.E."/>
            <person name="Kallscheuer N."/>
            <person name="Luecker S."/>
            <person name="Lage O.M."/>
            <person name="Pohl T."/>
            <person name="Merkel B.J."/>
            <person name="Hornburger P."/>
            <person name="Mueller R.-W."/>
            <person name="Bruemmer F."/>
            <person name="Labrenz M."/>
            <person name="Spormann A.M."/>
            <person name="Op den Camp H."/>
            <person name="Overmann J."/>
            <person name="Amann R."/>
            <person name="Jetten M.S.M."/>
            <person name="Mascher T."/>
            <person name="Medema M.H."/>
            <person name="Devos D.P."/>
            <person name="Kaster A.-K."/>
            <person name="Ovreas L."/>
            <person name="Rohde M."/>
            <person name="Galperin M.Y."/>
            <person name="Jogler C."/>
        </authorList>
    </citation>
    <scope>NUCLEOTIDE SEQUENCE [LARGE SCALE GENOMIC DNA]</scope>
    <source>
        <strain evidence="7 8">TBK1r</strain>
    </source>
</reference>
<dbReference type="SUPFAM" id="SSF49899">
    <property type="entry name" value="Concanavalin A-like lectins/glucanases"/>
    <property type="match status" value="1"/>
</dbReference>
<dbReference type="Gene3D" id="3.40.50.880">
    <property type="match status" value="1"/>
</dbReference>
<dbReference type="NCBIfam" id="TIGR02603">
    <property type="entry name" value="CxxCH_TIGR02603"/>
    <property type="match status" value="1"/>
</dbReference>
<keyword evidence="1 4" id="KW-0349">Heme</keyword>
<dbReference type="PANTHER" id="PTHR33546:SF1">
    <property type="entry name" value="LARGE, MULTIFUNCTIONAL SECRETED PROTEIN"/>
    <property type="match status" value="1"/>
</dbReference>
<gene>
    <name evidence="7" type="ORF">TBK1r_37020</name>
</gene>
<dbReference type="Pfam" id="PF23500">
    <property type="entry name" value="DUF7133"/>
    <property type="match status" value="1"/>
</dbReference>
<keyword evidence="2 4" id="KW-0479">Metal-binding</keyword>
<dbReference type="Pfam" id="PF06283">
    <property type="entry name" value="ThuA"/>
    <property type="match status" value="1"/>
</dbReference>
<dbReference type="InterPro" id="IPR011041">
    <property type="entry name" value="Quinoprot_gluc/sorb_DH_b-prop"/>
</dbReference>
<dbReference type="InterPro" id="IPR013320">
    <property type="entry name" value="ConA-like_dom_sf"/>
</dbReference>
<evidence type="ECO:0000313" key="7">
    <source>
        <dbReference type="EMBL" id="QDV84750.1"/>
    </source>
</evidence>
<dbReference type="SUPFAM" id="SSF52317">
    <property type="entry name" value="Class I glutamine amidotransferase-like"/>
    <property type="match status" value="1"/>
</dbReference>